<geneLocation type="plasmid" evidence="2">
    <name>pZZ100-KPC</name>
</geneLocation>
<reference evidence="2" key="1">
    <citation type="submission" date="2020-02" db="EMBL/GenBank/DDBJ databases">
        <title>Compelete sequence of pZZ100-KPC.</title>
        <authorList>
            <person name="Zhou D."/>
        </authorList>
    </citation>
    <scope>NUCLEOTIDE SEQUENCE</scope>
    <source>
        <strain evidence="2">ZZ100</strain>
        <plasmid evidence="2">pZZ100-KPC</plasmid>
    </source>
</reference>
<organism evidence="2">
    <name type="scientific">Klebsiella pneumoniae</name>
    <dbReference type="NCBI Taxonomy" id="573"/>
    <lineage>
        <taxon>Bacteria</taxon>
        <taxon>Pseudomonadati</taxon>
        <taxon>Pseudomonadota</taxon>
        <taxon>Gammaproteobacteria</taxon>
        <taxon>Enterobacterales</taxon>
        <taxon>Enterobacteriaceae</taxon>
        <taxon>Klebsiella/Raoultella group</taxon>
        <taxon>Klebsiella</taxon>
        <taxon>Klebsiella pneumoniae complex</taxon>
    </lineage>
</organism>
<evidence type="ECO:0000313" key="2">
    <source>
        <dbReference type="EMBL" id="QJS02639.1"/>
    </source>
</evidence>
<sequence>MFPGRCAPEAGKQIRNRQKSDLNARDNEKVINTLHRKYNQEKVIPPHRWSKNPFGRKFYHLG</sequence>
<dbReference type="AlphaFoldDB" id="A0A6M4P0F2"/>
<proteinExistence type="predicted"/>
<protein>
    <submittedName>
        <fullName evidence="2">Uncharacterized protein</fullName>
    </submittedName>
</protein>
<name>A0A6M4P0F2_KLEPN</name>
<keyword evidence="2" id="KW-0614">Plasmid</keyword>
<evidence type="ECO:0000256" key="1">
    <source>
        <dbReference type="SAM" id="MobiDB-lite"/>
    </source>
</evidence>
<dbReference type="EMBL" id="MT108213">
    <property type="protein sequence ID" value="QJS02639.1"/>
    <property type="molecule type" value="Genomic_DNA"/>
</dbReference>
<accession>A0A6M4P0F2</accession>
<feature type="region of interest" description="Disordered" evidence="1">
    <location>
        <begin position="1"/>
        <end position="23"/>
    </location>
</feature>